<proteinExistence type="predicted"/>
<organism evidence="3 4">
    <name type="scientific">Candidatus Nitrobium versatile</name>
    <dbReference type="NCBI Taxonomy" id="2884831"/>
    <lineage>
        <taxon>Bacteria</taxon>
        <taxon>Pseudomonadati</taxon>
        <taxon>Nitrospirota</taxon>
        <taxon>Nitrospiria</taxon>
        <taxon>Nitrospirales</taxon>
        <taxon>Nitrospiraceae</taxon>
        <taxon>Candidatus Nitrobium</taxon>
    </lineage>
</organism>
<keyword evidence="1" id="KW-1133">Transmembrane helix</keyword>
<dbReference type="EMBL" id="JAIOIV010000027">
    <property type="protein sequence ID" value="MBZ0155195.1"/>
    <property type="molecule type" value="Genomic_DNA"/>
</dbReference>
<dbReference type="InterPro" id="IPR039568">
    <property type="entry name" value="Peptidase_MA-like_dom"/>
</dbReference>
<evidence type="ECO:0000256" key="1">
    <source>
        <dbReference type="SAM" id="Phobius"/>
    </source>
</evidence>
<name>A0A953J9V6_9BACT</name>
<dbReference type="Proteomes" id="UP000705867">
    <property type="component" value="Unassembled WGS sequence"/>
</dbReference>
<reference evidence="3" key="1">
    <citation type="journal article" date="2021" name="bioRxiv">
        <title>Unraveling nitrogen, sulfur and carbon metabolic pathways and microbial community transcriptional responses to substrate deprivation and toxicity stresses in a bioreactor mimicking anoxic brackish coastal sediment conditions.</title>
        <authorList>
            <person name="Martins P.D."/>
            <person name="Echeveste M.J."/>
            <person name="Arshad A."/>
            <person name="Kurth J."/>
            <person name="Ouboter H."/>
            <person name="Jetten M.S.M."/>
            <person name="Welte C.U."/>
        </authorList>
    </citation>
    <scope>NUCLEOTIDE SEQUENCE</scope>
    <source>
        <strain evidence="3">MAG_39</strain>
    </source>
</reference>
<accession>A0A953J9V6</accession>
<keyword evidence="1" id="KW-0472">Membrane</keyword>
<protein>
    <recommendedName>
        <fullName evidence="2">Peptidase MA-like domain-containing protein</fullName>
    </recommendedName>
</protein>
<dbReference type="AlphaFoldDB" id="A0A953J9V6"/>
<gene>
    <name evidence="3" type="ORF">K8I29_03150</name>
</gene>
<feature type="transmembrane region" description="Helical" evidence="1">
    <location>
        <begin position="259"/>
        <end position="284"/>
    </location>
</feature>
<keyword evidence="1" id="KW-0812">Transmembrane</keyword>
<evidence type="ECO:0000313" key="4">
    <source>
        <dbReference type="Proteomes" id="UP000705867"/>
    </source>
</evidence>
<comment type="caution">
    <text evidence="3">The sequence shown here is derived from an EMBL/GenBank/DDBJ whole genome shotgun (WGS) entry which is preliminary data.</text>
</comment>
<evidence type="ECO:0000259" key="2">
    <source>
        <dbReference type="Pfam" id="PF13485"/>
    </source>
</evidence>
<dbReference type="Pfam" id="PF13485">
    <property type="entry name" value="Peptidase_MA_2"/>
    <property type="match status" value="1"/>
</dbReference>
<sequence length="305" mass="33954">MSPVRLIVAPFFFLFLLLLAPCSPHARISSLQTEEIAVFFDSGAEKAAYDVLEAYPAVREEISLLLGQKVGFRPEVRLVKGGETFRKLAGSDRVAAFAIPGKNLIVLDISRAYESPFSLEPLLSHELCHLLLYHAAGKRDLPRWFDEGVCQWASGGFAELAAGDAGGSLAKAVASGTLIPLHRLETFPQEESALLLAYGESRSIVEYIAGEFGARSIREILAHLRAGHSLDEAFRRALSLSPAGLEEKWQGSLKRRYTWFSYASSHLLTFLFFLAALATLCGFMRMLKRKRDYRDEEQEDVPDRE</sequence>
<reference evidence="3" key="2">
    <citation type="submission" date="2021-08" db="EMBL/GenBank/DDBJ databases">
        <authorList>
            <person name="Dalcin Martins P."/>
        </authorList>
    </citation>
    <scope>NUCLEOTIDE SEQUENCE</scope>
    <source>
        <strain evidence="3">MAG_39</strain>
    </source>
</reference>
<feature type="domain" description="Peptidase MA-like" evidence="2">
    <location>
        <begin position="98"/>
        <end position="254"/>
    </location>
</feature>
<evidence type="ECO:0000313" key="3">
    <source>
        <dbReference type="EMBL" id="MBZ0155195.1"/>
    </source>
</evidence>